<dbReference type="Pfam" id="PF04076">
    <property type="entry name" value="BOF"/>
    <property type="match status" value="1"/>
</dbReference>
<evidence type="ECO:0000313" key="4">
    <source>
        <dbReference type="Proteomes" id="UP001195660"/>
    </source>
</evidence>
<dbReference type="RefSeq" id="WP_203571278.1">
    <property type="nucleotide sequence ID" value="NZ_WOFE01000004.1"/>
</dbReference>
<evidence type="ECO:0000256" key="1">
    <source>
        <dbReference type="ARBA" id="ARBA00022729"/>
    </source>
</evidence>
<dbReference type="PANTHER" id="PTHR36571:SF1">
    <property type="entry name" value="PROTEIN YGIW"/>
    <property type="match status" value="1"/>
</dbReference>
<proteinExistence type="predicted"/>
<dbReference type="SUPFAM" id="SSF101756">
    <property type="entry name" value="Hypothetical protein YgiW"/>
    <property type="match status" value="1"/>
</dbReference>
<feature type="chain" id="PRO_5047134702" evidence="2">
    <location>
        <begin position="21"/>
        <end position="115"/>
    </location>
</feature>
<dbReference type="Gene3D" id="2.40.50.200">
    <property type="entry name" value="Bacterial OB-fold"/>
    <property type="match status" value="1"/>
</dbReference>
<protein>
    <submittedName>
        <fullName evidence="3">NirD/YgiW/YdeI family stress tolerance protein</fullName>
    </submittedName>
</protein>
<dbReference type="PANTHER" id="PTHR36571">
    <property type="entry name" value="PROTEIN YGIW"/>
    <property type="match status" value="1"/>
</dbReference>
<evidence type="ECO:0000313" key="3">
    <source>
        <dbReference type="EMBL" id="MBM5571944.1"/>
    </source>
</evidence>
<evidence type="ECO:0000256" key="2">
    <source>
        <dbReference type="SAM" id="SignalP"/>
    </source>
</evidence>
<reference evidence="3 4" key="1">
    <citation type="submission" date="2019-11" db="EMBL/GenBank/DDBJ databases">
        <title>Novel Deefgea species.</title>
        <authorList>
            <person name="Han J.-H."/>
        </authorList>
    </citation>
    <scope>NUCLEOTIDE SEQUENCE [LARGE SCALE GENOMIC DNA]</scope>
    <source>
        <strain evidence="3 4">LMG 24817</strain>
    </source>
</reference>
<dbReference type="Proteomes" id="UP001195660">
    <property type="component" value="Unassembled WGS sequence"/>
</dbReference>
<organism evidence="3 4">
    <name type="scientific">Deefgea chitinilytica</name>
    <dbReference type="NCBI Taxonomy" id="570276"/>
    <lineage>
        <taxon>Bacteria</taxon>
        <taxon>Pseudomonadati</taxon>
        <taxon>Pseudomonadota</taxon>
        <taxon>Betaproteobacteria</taxon>
        <taxon>Neisseriales</taxon>
        <taxon>Chitinibacteraceae</taxon>
        <taxon>Deefgea</taxon>
    </lineage>
</organism>
<name>A0ABS2CCT8_9NEIS</name>
<gene>
    <name evidence="3" type="ORF">GM173_10185</name>
</gene>
<dbReference type="NCBIfam" id="NF033674">
    <property type="entry name" value="stress_OB_fold"/>
    <property type="match status" value="1"/>
</dbReference>
<comment type="caution">
    <text evidence="3">The sequence shown here is derived from an EMBL/GenBank/DDBJ whole genome shotgun (WGS) entry which is preliminary data.</text>
</comment>
<feature type="signal peptide" evidence="2">
    <location>
        <begin position="1"/>
        <end position="20"/>
    </location>
</feature>
<keyword evidence="1 2" id="KW-0732">Signal</keyword>
<dbReference type="InterPro" id="IPR036700">
    <property type="entry name" value="BOBF_sf"/>
</dbReference>
<dbReference type="InterPro" id="IPR005220">
    <property type="entry name" value="CarO-like"/>
</dbReference>
<dbReference type="EMBL" id="WOFE01000004">
    <property type="protein sequence ID" value="MBM5571944.1"/>
    <property type="molecule type" value="Genomic_DNA"/>
</dbReference>
<sequence>MKLLLASALVVGLTVSTANAQFTGPSARGATSTVAQVQSARINTYVTVTGNIIDHQRKNYYTFRDETGEIRVEIEPSVWRNRNVGPTDTVRLMGELDRNSAGNLYIWVKSLDLVK</sequence>
<accession>A0ABS2CCT8</accession>
<keyword evidence="4" id="KW-1185">Reference proteome</keyword>